<reference evidence="3" key="2">
    <citation type="journal article" date="2019" name="Int. J. Syst. Evol. Microbiol.">
        <title>The Global Catalogue of Microorganisms (GCM) 10K type strain sequencing project: providing services to taxonomists for standard genome sequencing and annotation.</title>
        <authorList>
            <consortium name="The Broad Institute Genomics Platform"/>
            <consortium name="The Broad Institute Genome Sequencing Center for Infectious Disease"/>
            <person name="Wu L."/>
            <person name="Ma J."/>
        </authorList>
    </citation>
    <scope>NUCLEOTIDE SEQUENCE [LARGE SCALE GENOMIC DNA]</scope>
    <source>
        <strain evidence="3">CECT 8482</strain>
    </source>
</reference>
<dbReference type="EMBL" id="JAUFRC010000003">
    <property type="protein sequence ID" value="MDN3713903.1"/>
    <property type="molecule type" value="Genomic_DNA"/>
</dbReference>
<comment type="caution">
    <text evidence="2">The sequence shown here is derived from an EMBL/GenBank/DDBJ whole genome shotgun (WGS) entry which is preliminary data.</text>
</comment>
<dbReference type="Proteomes" id="UP001243846">
    <property type="component" value="Unassembled WGS sequence"/>
</dbReference>
<evidence type="ECO:0000313" key="2">
    <source>
        <dbReference type="EMBL" id="MDN3714198.1"/>
    </source>
</evidence>
<keyword evidence="3" id="KW-1185">Reference proteome</keyword>
<accession>A0ABT8DBN2</accession>
<evidence type="ECO:0000313" key="1">
    <source>
        <dbReference type="EMBL" id="MDN3713903.1"/>
    </source>
</evidence>
<reference evidence="2" key="1">
    <citation type="journal article" date="2014" name="Int. J. Syst. Evol. Microbiol.">
        <title>Complete genome of a new Firmicutes species belonging to the dominant human colonic microbiota ('Ruminococcus bicirculans') reveals two chromosomes and a selective capacity to utilize plant glucans.</title>
        <authorList>
            <consortium name="NISC Comparative Sequencing Program"/>
            <person name="Wegmann U."/>
            <person name="Louis P."/>
            <person name="Goesmann A."/>
            <person name="Henrissat B."/>
            <person name="Duncan S.H."/>
            <person name="Flint H.J."/>
        </authorList>
    </citation>
    <scope>NUCLEOTIDE SEQUENCE</scope>
    <source>
        <strain evidence="2">CECT 8482</strain>
    </source>
</reference>
<reference evidence="2" key="3">
    <citation type="submission" date="2023-06" db="EMBL/GenBank/DDBJ databases">
        <authorList>
            <person name="Lucena T."/>
            <person name="Sun Q."/>
        </authorList>
    </citation>
    <scope>NUCLEOTIDE SEQUENCE</scope>
    <source>
        <strain evidence="2">CECT 8482</strain>
    </source>
</reference>
<name>A0ABT8DBN2_9RHOB</name>
<proteinExistence type="predicted"/>
<sequence length="59" mass="6472">MSCALAGGSAAGWSGRLAGETLWLRKAMIVVFRYFTMEMGREDQKDKPKGFIVSIGETD</sequence>
<organism evidence="2 3">
    <name type="scientific">Paracoccus cavernae</name>
    <dbReference type="NCBI Taxonomy" id="1571207"/>
    <lineage>
        <taxon>Bacteria</taxon>
        <taxon>Pseudomonadati</taxon>
        <taxon>Pseudomonadota</taxon>
        <taxon>Alphaproteobacteria</taxon>
        <taxon>Rhodobacterales</taxon>
        <taxon>Paracoccaceae</taxon>
        <taxon>Paracoccus</taxon>
    </lineage>
</organism>
<dbReference type="EMBL" id="JAUFRC010000003">
    <property type="protein sequence ID" value="MDN3714198.1"/>
    <property type="molecule type" value="Genomic_DNA"/>
</dbReference>
<protein>
    <submittedName>
        <fullName evidence="2">Uncharacterized protein</fullName>
    </submittedName>
</protein>
<evidence type="ECO:0000313" key="3">
    <source>
        <dbReference type="Proteomes" id="UP001243846"/>
    </source>
</evidence>
<gene>
    <name evidence="1" type="ORF">QWZ10_22860</name>
    <name evidence="2" type="ORF">QWZ10_24700</name>
</gene>